<feature type="transmembrane region" description="Helical" evidence="1">
    <location>
        <begin position="86"/>
        <end position="104"/>
    </location>
</feature>
<keyword evidence="1" id="KW-0812">Transmembrane</keyword>
<feature type="transmembrane region" description="Helical" evidence="1">
    <location>
        <begin position="124"/>
        <end position="147"/>
    </location>
</feature>
<organism evidence="2 3">
    <name type="scientific">Caldalkalibacillus uzonensis</name>
    <dbReference type="NCBI Taxonomy" id="353224"/>
    <lineage>
        <taxon>Bacteria</taxon>
        <taxon>Bacillati</taxon>
        <taxon>Bacillota</taxon>
        <taxon>Bacilli</taxon>
        <taxon>Bacillales</taxon>
        <taxon>Bacillaceae</taxon>
        <taxon>Caldalkalibacillus</taxon>
    </lineage>
</organism>
<evidence type="ECO:0000313" key="3">
    <source>
        <dbReference type="Proteomes" id="UP001232445"/>
    </source>
</evidence>
<evidence type="ECO:0000256" key="1">
    <source>
        <dbReference type="SAM" id="Phobius"/>
    </source>
</evidence>
<gene>
    <name evidence="2" type="ORF">J2S00_002248</name>
</gene>
<feature type="transmembrane region" description="Helical" evidence="1">
    <location>
        <begin position="235"/>
        <end position="268"/>
    </location>
</feature>
<sequence>MALGDHKTYFDFGIPTFNGLFLSFLLFYSMLLYIELVKNPRKKYILYFIGVILIPIIIISRQVLITLIIQLTIIHHLYIRRINFSRLLPVIILVIILFGVVGNFRTGLDNFLYISQYKGEQMNYFLSGFYWAYIYLTMQLAHINNLITYIDFDYGYGKFMFESFLPTVFLDFFYSNVTYSKPVFLVHPNFTVSSYMTSPFLDFGILGLCFYTFIIGALSCYVYHNLRLETTAKNFMIYVVLLQIIMMSFFVDFLLYLPVSFQFCWILVLKKYYQ</sequence>
<accession>A0ABU0CSR6</accession>
<dbReference type="EMBL" id="JAUSUQ010000007">
    <property type="protein sequence ID" value="MDQ0339461.1"/>
    <property type="molecule type" value="Genomic_DNA"/>
</dbReference>
<proteinExistence type="predicted"/>
<keyword evidence="1" id="KW-1133">Transmembrane helix</keyword>
<evidence type="ECO:0000313" key="2">
    <source>
        <dbReference type="EMBL" id="MDQ0339461.1"/>
    </source>
</evidence>
<name>A0ABU0CSR6_9BACI</name>
<keyword evidence="1" id="KW-0472">Membrane</keyword>
<dbReference type="Proteomes" id="UP001232445">
    <property type="component" value="Unassembled WGS sequence"/>
</dbReference>
<keyword evidence="3" id="KW-1185">Reference proteome</keyword>
<comment type="caution">
    <text evidence="2">The sequence shown here is derived from an EMBL/GenBank/DDBJ whole genome shotgun (WGS) entry which is preliminary data.</text>
</comment>
<feature type="transmembrane region" description="Helical" evidence="1">
    <location>
        <begin position="12"/>
        <end position="34"/>
    </location>
</feature>
<dbReference type="NCBIfam" id="TIGR04370">
    <property type="entry name" value="glyco_rpt_poly"/>
    <property type="match status" value="1"/>
</dbReference>
<feature type="transmembrane region" description="Helical" evidence="1">
    <location>
        <begin position="46"/>
        <end position="74"/>
    </location>
</feature>
<protein>
    <submittedName>
        <fullName evidence="2">Oligosaccharide repeat unit polymerase</fullName>
    </submittedName>
</protein>
<feature type="transmembrane region" description="Helical" evidence="1">
    <location>
        <begin position="200"/>
        <end position="223"/>
    </location>
</feature>
<reference evidence="2 3" key="1">
    <citation type="submission" date="2023-07" db="EMBL/GenBank/DDBJ databases">
        <title>Genomic Encyclopedia of Type Strains, Phase IV (KMG-IV): sequencing the most valuable type-strain genomes for metagenomic binning, comparative biology and taxonomic classification.</title>
        <authorList>
            <person name="Goeker M."/>
        </authorList>
    </citation>
    <scope>NUCLEOTIDE SEQUENCE [LARGE SCALE GENOMIC DNA]</scope>
    <source>
        <strain evidence="2 3">DSM 17740</strain>
    </source>
</reference>